<dbReference type="GO" id="GO:0032259">
    <property type="term" value="P:methylation"/>
    <property type="evidence" value="ECO:0007669"/>
    <property type="project" value="UniProtKB-KW"/>
</dbReference>
<comment type="caution">
    <text evidence="1">The sequence shown here is derived from an EMBL/GenBank/DDBJ whole genome shotgun (WGS) entry which is preliminary data.</text>
</comment>
<reference evidence="1" key="1">
    <citation type="submission" date="2020-11" db="EMBL/GenBank/DDBJ databases">
        <title>Isolation and identification of active actinomycetes.</title>
        <authorList>
            <person name="Sun X."/>
        </authorList>
    </citation>
    <scope>NUCLEOTIDE SEQUENCE</scope>
    <source>
        <strain evidence="1">NEAU-A11</strain>
    </source>
</reference>
<keyword evidence="2" id="KW-1185">Reference proteome</keyword>
<dbReference type="Pfam" id="PF13578">
    <property type="entry name" value="Methyltransf_24"/>
    <property type="match status" value="1"/>
</dbReference>
<accession>A0A931C915</accession>
<dbReference type="SUPFAM" id="SSF53335">
    <property type="entry name" value="S-adenosyl-L-methionine-dependent methyltransferases"/>
    <property type="match status" value="1"/>
</dbReference>
<sequence length="239" mass="26721">MKIDMDTIVGLYFKHADALRAARRAQAALLATEFRMRPRLDDAEAEICYLLVRELRPGRVVEISDERGWSTTWLLRALADNGYGTLDTYTAADRAERQVPAALAGRWRLHRRDVRTADDLAPDHIGYLLIDAVHTTSFAHWYRRHLLNRLRPGTPVAVHDVFHRPANASREGRVVLDWLAAGHAPHFTVSAAAAPQEYAELTVAKRLLSLGAVVHRPAPNPMLFCTTPRPAFATPPTAI</sequence>
<dbReference type="Proteomes" id="UP000598146">
    <property type="component" value="Unassembled WGS sequence"/>
</dbReference>
<dbReference type="EMBL" id="JADQTO010000007">
    <property type="protein sequence ID" value="MBG0563151.1"/>
    <property type="molecule type" value="Genomic_DNA"/>
</dbReference>
<protein>
    <submittedName>
        <fullName evidence="1">Class I SAM-dependent methyltransferase</fullName>
    </submittedName>
</protein>
<keyword evidence="1" id="KW-0808">Transferase</keyword>
<proteinExistence type="predicted"/>
<keyword evidence="1" id="KW-0489">Methyltransferase</keyword>
<dbReference type="AlphaFoldDB" id="A0A931C915"/>
<name>A0A931C915_9ACTN</name>
<dbReference type="InterPro" id="IPR029063">
    <property type="entry name" value="SAM-dependent_MTases_sf"/>
</dbReference>
<dbReference type="GO" id="GO:0008168">
    <property type="term" value="F:methyltransferase activity"/>
    <property type="evidence" value="ECO:0007669"/>
    <property type="project" value="UniProtKB-KW"/>
</dbReference>
<dbReference type="RefSeq" id="WP_196414951.1">
    <property type="nucleotide sequence ID" value="NZ_JADQTO010000007.1"/>
</dbReference>
<evidence type="ECO:0000313" key="1">
    <source>
        <dbReference type="EMBL" id="MBG0563151.1"/>
    </source>
</evidence>
<evidence type="ECO:0000313" key="2">
    <source>
        <dbReference type="Proteomes" id="UP000598146"/>
    </source>
</evidence>
<gene>
    <name evidence="1" type="ORF">I4J89_17010</name>
</gene>
<dbReference type="Gene3D" id="3.40.50.150">
    <property type="entry name" value="Vaccinia Virus protein VP39"/>
    <property type="match status" value="1"/>
</dbReference>
<organism evidence="1 2">
    <name type="scientific">Actinoplanes aureus</name>
    <dbReference type="NCBI Taxonomy" id="2792083"/>
    <lineage>
        <taxon>Bacteria</taxon>
        <taxon>Bacillati</taxon>
        <taxon>Actinomycetota</taxon>
        <taxon>Actinomycetes</taxon>
        <taxon>Micromonosporales</taxon>
        <taxon>Micromonosporaceae</taxon>
        <taxon>Actinoplanes</taxon>
    </lineage>
</organism>